<sequence>MRHSCNRRGREEASADIWCQDGITTETSTRIQLDKTYAYGS</sequence>
<reference evidence="1 2" key="1">
    <citation type="submission" date="2019-08" db="EMBL/GenBank/DDBJ databases">
        <title>100 year-old enigma solved: identification of Planctomyces bekefii, the type genus and species of the phylum Planctomycetes.</title>
        <authorList>
            <person name="Svetlana D.N."/>
            <person name="Overmann J."/>
        </authorList>
    </citation>
    <scope>NUCLEOTIDE SEQUENCE [LARGE SCALE GENOMIC DNA]</scope>
    <source>
        <strain evidence="1">Phe10_nw2017</strain>
    </source>
</reference>
<dbReference type="AlphaFoldDB" id="A0A5C6M5F8"/>
<accession>A0A5C6M5F8</accession>
<organism evidence="1 2">
    <name type="scientific">Planctomyces bekefii</name>
    <dbReference type="NCBI Taxonomy" id="1653850"/>
    <lineage>
        <taxon>Bacteria</taxon>
        <taxon>Pseudomonadati</taxon>
        <taxon>Planctomycetota</taxon>
        <taxon>Planctomycetia</taxon>
        <taxon>Planctomycetales</taxon>
        <taxon>Planctomycetaceae</taxon>
        <taxon>Planctomyces</taxon>
    </lineage>
</organism>
<gene>
    <name evidence="1" type="ORF">E3A20_14360</name>
</gene>
<evidence type="ECO:0000313" key="2">
    <source>
        <dbReference type="Proteomes" id="UP000321083"/>
    </source>
</evidence>
<reference evidence="1 2" key="2">
    <citation type="submission" date="2019-08" db="EMBL/GenBank/DDBJ databases">
        <authorList>
            <person name="Henke P."/>
        </authorList>
    </citation>
    <scope>NUCLEOTIDE SEQUENCE [LARGE SCALE GENOMIC DNA]</scope>
    <source>
        <strain evidence="1">Phe10_nw2017</strain>
    </source>
</reference>
<protein>
    <submittedName>
        <fullName evidence="1">Uncharacterized protein</fullName>
    </submittedName>
</protein>
<name>A0A5C6M5F8_9PLAN</name>
<comment type="caution">
    <text evidence="1">The sequence shown here is derived from an EMBL/GenBank/DDBJ whole genome shotgun (WGS) entry which is preliminary data.</text>
</comment>
<dbReference type="Proteomes" id="UP000321083">
    <property type="component" value="Unassembled WGS sequence"/>
</dbReference>
<proteinExistence type="predicted"/>
<evidence type="ECO:0000313" key="1">
    <source>
        <dbReference type="EMBL" id="TWW09433.1"/>
    </source>
</evidence>
<dbReference type="EMBL" id="SRHE01000277">
    <property type="protein sequence ID" value="TWW09433.1"/>
    <property type="molecule type" value="Genomic_DNA"/>
</dbReference>
<keyword evidence="2" id="KW-1185">Reference proteome</keyword>